<dbReference type="PANTHER" id="PTHR45942">
    <property type="entry name" value="PROTEIN PHOSPATASE 3 REGULATORY SUBUNIT B ALPHA ISOFORM TYPE 1"/>
    <property type="match status" value="1"/>
</dbReference>
<dbReference type="PROSITE" id="PS50222">
    <property type="entry name" value="EF_HAND_2"/>
    <property type="match status" value="4"/>
</dbReference>
<feature type="domain" description="EF-hand" evidence="7">
    <location>
        <begin position="246"/>
        <end position="281"/>
    </location>
</feature>
<feature type="compositionally biased region" description="Basic and acidic residues" evidence="5">
    <location>
        <begin position="11"/>
        <end position="35"/>
    </location>
</feature>
<accession>A0A2R5GT48</accession>
<keyword evidence="9" id="KW-1185">Reference proteome</keyword>
<dbReference type="SUPFAM" id="SSF49265">
    <property type="entry name" value="Fibronectin type III"/>
    <property type="match status" value="1"/>
</dbReference>
<dbReference type="SUPFAM" id="SSF47473">
    <property type="entry name" value="EF-hand"/>
    <property type="match status" value="1"/>
</dbReference>
<keyword evidence="3" id="KW-0677">Repeat</keyword>
<dbReference type="CDD" id="cd00201">
    <property type="entry name" value="WW"/>
    <property type="match status" value="1"/>
</dbReference>
<gene>
    <name evidence="8" type="ORF">FCC1311_072752</name>
</gene>
<dbReference type="SUPFAM" id="SSF51045">
    <property type="entry name" value="WW domain"/>
    <property type="match status" value="1"/>
</dbReference>
<dbReference type="PROSITE" id="PS00018">
    <property type="entry name" value="EF_HAND_1"/>
    <property type="match status" value="4"/>
</dbReference>
<dbReference type="EMBL" id="BEYU01000089">
    <property type="protein sequence ID" value="GBG31054.1"/>
    <property type="molecule type" value="Genomic_DNA"/>
</dbReference>
<feature type="domain" description="EF-hand" evidence="7">
    <location>
        <begin position="417"/>
        <end position="452"/>
    </location>
</feature>
<dbReference type="SMART" id="SM00456">
    <property type="entry name" value="WW"/>
    <property type="match status" value="2"/>
</dbReference>
<keyword evidence="2" id="KW-0479">Metal-binding</keyword>
<dbReference type="InterPro" id="IPR002048">
    <property type="entry name" value="EF_hand_dom"/>
</dbReference>
<evidence type="ECO:0000256" key="5">
    <source>
        <dbReference type="SAM" id="MobiDB-lite"/>
    </source>
</evidence>
<proteinExistence type="inferred from homology"/>
<keyword evidence="4" id="KW-0106">Calcium</keyword>
<reference evidence="8 9" key="1">
    <citation type="submission" date="2017-12" db="EMBL/GenBank/DDBJ databases">
        <title>Sequencing, de novo assembly and annotation of complete genome of a new Thraustochytrid species, strain FCC1311.</title>
        <authorList>
            <person name="Sedici K."/>
            <person name="Godart F."/>
            <person name="Aiese Cigliano R."/>
            <person name="Sanseverino W."/>
            <person name="Barakat M."/>
            <person name="Ortet P."/>
            <person name="Marechal E."/>
            <person name="Cagnac O."/>
            <person name="Amato A."/>
        </authorList>
    </citation>
    <scope>NUCLEOTIDE SEQUENCE [LARGE SCALE GENOMIC DNA]</scope>
</reference>
<name>A0A2R5GT48_9STRA</name>
<dbReference type="Pfam" id="PF13499">
    <property type="entry name" value="EF-hand_7"/>
    <property type="match status" value="2"/>
</dbReference>
<comment type="similarity">
    <text evidence="1">Belongs to the centrin family.</text>
</comment>
<dbReference type="OrthoDB" id="6572480at2759"/>
<dbReference type="InterPro" id="IPR036116">
    <property type="entry name" value="FN3_sf"/>
</dbReference>
<feature type="region of interest" description="Disordered" evidence="5">
    <location>
        <begin position="1"/>
        <end position="68"/>
    </location>
</feature>
<dbReference type="InterPro" id="IPR001202">
    <property type="entry name" value="WW_dom"/>
</dbReference>
<feature type="domain" description="WW" evidence="6">
    <location>
        <begin position="196"/>
        <end position="230"/>
    </location>
</feature>
<evidence type="ECO:0000313" key="8">
    <source>
        <dbReference type="EMBL" id="GBG31054.1"/>
    </source>
</evidence>
<dbReference type="Gene3D" id="2.60.40.10">
    <property type="entry name" value="Immunoglobulins"/>
    <property type="match status" value="1"/>
</dbReference>
<dbReference type="Gene3D" id="1.10.238.10">
    <property type="entry name" value="EF-hand"/>
    <property type="match status" value="2"/>
</dbReference>
<dbReference type="Proteomes" id="UP000241890">
    <property type="component" value="Unassembled WGS sequence"/>
</dbReference>
<evidence type="ECO:0000256" key="3">
    <source>
        <dbReference type="ARBA" id="ARBA00022737"/>
    </source>
</evidence>
<sequence length="621" mass="70405">MDSDEEAELASSKEEAVQAGDGYERQDAGGDETGKTGRPGNEGGQEANRANLVSGSPDSTEGKVDNDAGLAVKMGGGIEPRRPGLCKARAANACATVWWTDGSEAARRASATTSNDDEEGDTLYSKTHTYVVRKYRLDGNEWKYKGEAAEVEFPATSATIEPLANGWKYQFSVQAKTKKGVRSLESAKSEVVEPFEPLPEPWTEHFDKTNGQRYYYNPETHERTVVRPTENLYAVSDENKELFQRKEIAKLRLRFGEIDEDDSGRLDDGELAALFKELDIAITRPKIRRLIKLVDADGSGLVEFDEFLTIMHMLRNGYGDTLQDQLQKFVKGKAITDAAGAVLGKIKGKLGENARMERVHEQRVVAQRRMGDWVKKYDEVRRRDYYVNKKTLEKTFKIPDEVLWFVPEELAENFSEEQLFDFREQFERFDEDHSGEMDTDELTEAMRALGDEISHKTALALIKEVDVDNSGEICFAEFVQIMDSRRRQKRAFVEKVVNPGKEDKAKLRALKREVFEIKKENSTLRKEVVSLRKACHKTRAKKMVFVPVVPLKEFLAKANLVQYHDAMAAFGVRDTTDLIRLEEDDYLLEFGFKRGHMRKLLGMLTALNDPEAKRESPLSPP</sequence>
<evidence type="ECO:0000259" key="7">
    <source>
        <dbReference type="PROSITE" id="PS50222"/>
    </source>
</evidence>
<dbReference type="InterPro" id="IPR011992">
    <property type="entry name" value="EF-hand-dom_pair"/>
</dbReference>
<feature type="domain" description="EF-hand" evidence="7">
    <location>
        <begin position="453"/>
        <end position="488"/>
    </location>
</feature>
<comment type="caution">
    <text evidence="8">The sequence shown here is derived from an EMBL/GenBank/DDBJ whole genome shotgun (WGS) entry which is preliminary data.</text>
</comment>
<dbReference type="Gene3D" id="1.10.150.50">
    <property type="entry name" value="Transcription Factor, Ets-1"/>
    <property type="match status" value="1"/>
</dbReference>
<dbReference type="PROSITE" id="PS50020">
    <property type="entry name" value="WW_DOMAIN_2"/>
    <property type="match status" value="1"/>
</dbReference>
<dbReference type="SMART" id="SM00054">
    <property type="entry name" value="EFh"/>
    <property type="match status" value="4"/>
</dbReference>
<evidence type="ECO:0000256" key="1">
    <source>
        <dbReference type="ARBA" id="ARBA00005253"/>
    </source>
</evidence>
<dbReference type="AlphaFoldDB" id="A0A2R5GT48"/>
<organism evidence="8 9">
    <name type="scientific">Hondaea fermentalgiana</name>
    <dbReference type="NCBI Taxonomy" id="2315210"/>
    <lineage>
        <taxon>Eukaryota</taxon>
        <taxon>Sar</taxon>
        <taxon>Stramenopiles</taxon>
        <taxon>Bigyra</taxon>
        <taxon>Labyrinthulomycetes</taxon>
        <taxon>Thraustochytrida</taxon>
        <taxon>Thraustochytriidae</taxon>
        <taxon>Hondaea</taxon>
    </lineage>
</organism>
<evidence type="ECO:0000259" key="6">
    <source>
        <dbReference type="PROSITE" id="PS50020"/>
    </source>
</evidence>
<dbReference type="Gene3D" id="2.20.70.10">
    <property type="match status" value="1"/>
</dbReference>
<dbReference type="InterPro" id="IPR036020">
    <property type="entry name" value="WW_dom_sf"/>
</dbReference>
<dbReference type="CDD" id="cd00051">
    <property type="entry name" value="EFh"/>
    <property type="match status" value="2"/>
</dbReference>
<feature type="domain" description="EF-hand" evidence="7">
    <location>
        <begin position="282"/>
        <end position="317"/>
    </location>
</feature>
<evidence type="ECO:0000256" key="4">
    <source>
        <dbReference type="ARBA" id="ARBA00022837"/>
    </source>
</evidence>
<evidence type="ECO:0000313" key="9">
    <source>
        <dbReference type="Proteomes" id="UP000241890"/>
    </source>
</evidence>
<protein>
    <submittedName>
        <fullName evidence="8">Calmodulin</fullName>
    </submittedName>
</protein>
<dbReference type="InParanoid" id="A0A2R5GT48"/>
<dbReference type="InterPro" id="IPR013761">
    <property type="entry name" value="SAM/pointed_sf"/>
</dbReference>
<dbReference type="FunFam" id="1.10.238.10:FF:000178">
    <property type="entry name" value="Calmodulin-2 A"/>
    <property type="match status" value="1"/>
</dbReference>
<dbReference type="InterPro" id="IPR013783">
    <property type="entry name" value="Ig-like_fold"/>
</dbReference>
<dbReference type="CDD" id="cd00063">
    <property type="entry name" value="FN3"/>
    <property type="match status" value="1"/>
</dbReference>
<dbReference type="Pfam" id="PF00397">
    <property type="entry name" value="WW"/>
    <property type="match status" value="1"/>
</dbReference>
<dbReference type="GO" id="GO:0043226">
    <property type="term" value="C:organelle"/>
    <property type="evidence" value="ECO:0007669"/>
    <property type="project" value="UniProtKB-ARBA"/>
</dbReference>
<dbReference type="GO" id="GO:0005509">
    <property type="term" value="F:calcium ion binding"/>
    <property type="evidence" value="ECO:0007669"/>
    <property type="project" value="InterPro"/>
</dbReference>
<dbReference type="InterPro" id="IPR003961">
    <property type="entry name" value="FN3_dom"/>
</dbReference>
<evidence type="ECO:0000256" key="2">
    <source>
        <dbReference type="ARBA" id="ARBA00022723"/>
    </source>
</evidence>
<dbReference type="InterPro" id="IPR018247">
    <property type="entry name" value="EF_Hand_1_Ca_BS"/>
</dbReference>